<evidence type="ECO:0000259" key="1">
    <source>
        <dbReference type="Pfam" id="PF00795"/>
    </source>
</evidence>
<keyword evidence="2" id="KW-0378">Hydrolase</keyword>
<dbReference type="AlphaFoldDB" id="A0A7J3XXQ2"/>
<comment type="caution">
    <text evidence="2">The sequence shown here is derived from an EMBL/GenBank/DDBJ whole genome shotgun (WGS) entry which is preliminary data.</text>
</comment>
<dbReference type="Gene3D" id="3.60.110.10">
    <property type="entry name" value="Carbon-nitrogen hydrolase"/>
    <property type="match status" value="1"/>
</dbReference>
<reference evidence="2" key="1">
    <citation type="journal article" date="2020" name="mSystems">
        <title>Genome- and Community-Level Interaction Insights into Carbon Utilization and Element Cycling Functions of Hydrothermarchaeota in Hydrothermal Sediment.</title>
        <authorList>
            <person name="Zhou Z."/>
            <person name="Liu Y."/>
            <person name="Xu W."/>
            <person name="Pan J."/>
            <person name="Luo Z.H."/>
            <person name="Li M."/>
        </authorList>
    </citation>
    <scope>NUCLEOTIDE SEQUENCE [LARGE SCALE GENOMIC DNA]</scope>
    <source>
        <strain evidence="2">SpSt-110</strain>
    </source>
</reference>
<sequence length="308" mass="34790">MKVDLIGGGGVSGGLLAVAHISVYEAGLRLNLESARKIVFYASENNVSTIILPYMQPYGPVIHLYDEGAKENLRRFFALTRESTYMSTLTTLSSHYGVSIILPTYLEKVSSKIYVSTALASWDLEEGLATRRKLVLNEKERVLGLSRGSDLEMLNDNGFIFNTLIEDEIFYPEIARFMVENGVNLLIVGLPQLNPPKNYIELSKSLALIFRVWVLVPGSRLVMRDNTVYSLPTLLINPEGEIIYKHYGSDEAFIVIPKGLLKSTPRTIGLNSRAFYKLYRMIYKRYSIYGGFDRESSPSKSEKPRRPR</sequence>
<dbReference type="InterPro" id="IPR003010">
    <property type="entry name" value="C-N_Hydrolase"/>
</dbReference>
<dbReference type="Pfam" id="PF00795">
    <property type="entry name" value="CN_hydrolase"/>
    <property type="match status" value="1"/>
</dbReference>
<dbReference type="EMBL" id="DRYK01000026">
    <property type="protein sequence ID" value="HHP67508.1"/>
    <property type="molecule type" value="Genomic_DNA"/>
</dbReference>
<feature type="domain" description="CN hydrolase" evidence="1">
    <location>
        <begin position="27"/>
        <end position="244"/>
    </location>
</feature>
<proteinExistence type="predicted"/>
<dbReference type="SUPFAM" id="SSF56317">
    <property type="entry name" value="Carbon-nitrogen hydrolase"/>
    <property type="match status" value="1"/>
</dbReference>
<accession>A0A7J3XXQ2</accession>
<evidence type="ECO:0000313" key="2">
    <source>
        <dbReference type="EMBL" id="HHP67508.1"/>
    </source>
</evidence>
<dbReference type="CDD" id="cd07197">
    <property type="entry name" value="nitrilase"/>
    <property type="match status" value="1"/>
</dbReference>
<gene>
    <name evidence="2" type="ORF">ENM60_01755</name>
</gene>
<dbReference type="GO" id="GO:0016787">
    <property type="term" value="F:hydrolase activity"/>
    <property type="evidence" value="ECO:0007669"/>
    <property type="project" value="UniProtKB-KW"/>
</dbReference>
<name>A0A7J3XXQ2_9CREN</name>
<dbReference type="InterPro" id="IPR036526">
    <property type="entry name" value="C-N_Hydrolase_sf"/>
</dbReference>
<protein>
    <submittedName>
        <fullName evidence="2">Carbon-nitrogen hydrolase family protein</fullName>
    </submittedName>
</protein>
<organism evidence="2">
    <name type="scientific">Thermogladius calderae</name>
    <dbReference type="NCBI Taxonomy" id="1200300"/>
    <lineage>
        <taxon>Archaea</taxon>
        <taxon>Thermoproteota</taxon>
        <taxon>Thermoprotei</taxon>
        <taxon>Desulfurococcales</taxon>
        <taxon>Desulfurococcaceae</taxon>
        <taxon>Thermogladius</taxon>
    </lineage>
</organism>